<dbReference type="OrthoDB" id="1934635at2759"/>
<protein>
    <submittedName>
        <fullName evidence="1">Uncharacterized protein</fullName>
    </submittedName>
</protein>
<sequence>MEMDLMKDQVRRVTIALFLYGFNRQIQDFLVHQASKVEMQIRRRSASRKTYMSSSGWKGKR</sequence>
<feature type="non-terminal residue" evidence="1">
    <location>
        <position position="1"/>
    </location>
</feature>
<accession>A0A371H4Y2</accession>
<evidence type="ECO:0000313" key="1">
    <source>
        <dbReference type="EMBL" id="RDX97736.1"/>
    </source>
</evidence>
<comment type="caution">
    <text evidence="1">The sequence shown here is derived from an EMBL/GenBank/DDBJ whole genome shotgun (WGS) entry which is preliminary data.</text>
</comment>
<dbReference type="Proteomes" id="UP000257109">
    <property type="component" value="Unassembled WGS sequence"/>
</dbReference>
<keyword evidence="2" id="KW-1185">Reference proteome</keyword>
<organism evidence="1 2">
    <name type="scientific">Mucuna pruriens</name>
    <name type="common">Velvet bean</name>
    <name type="synonym">Dolichos pruriens</name>
    <dbReference type="NCBI Taxonomy" id="157652"/>
    <lineage>
        <taxon>Eukaryota</taxon>
        <taxon>Viridiplantae</taxon>
        <taxon>Streptophyta</taxon>
        <taxon>Embryophyta</taxon>
        <taxon>Tracheophyta</taxon>
        <taxon>Spermatophyta</taxon>
        <taxon>Magnoliopsida</taxon>
        <taxon>eudicotyledons</taxon>
        <taxon>Gunneridae</taxon>
        <taxon>Pentapetalae</taxon>
        <taxon>rosids</taxon>
        <taxon>fabids</taxon>
        <taxon>Fabales</taxon>
        <taxon>Fabaceae</taxon>
        <taxon>Papilionoideae</taxon>
        <taxon>50 kb inversion clade</taxon>
        <taxon>NPAAA clade</taxon>
        <taxon>indigoferoid/millettioid clade</taxon>
        <taxon>Phaseoleae</taxon>
        <taxon>Mucuna</taxon>
    </lineage>
</organism>
<reference evidence="1" key="1">
    <citation type="submission" date="2018-05" db="EMBL/GenBank/DDBJ databases">
        <title>Draft genome of Mucuna pruriens seed.</title>
        <authorList>
            <person name="Nnadi N.E."/>
            <person name="Vos R."/>
            <person name="Hasami M.H."/>
            <person name="Devisetty U.K."/>
            <person name="Aguiy J.C."/>
        </authorList>
    </citation>
    <scope>NUCLEOTIDE SEQUENCE [LARGE SCALE GENOMIC DNA]</scope>
    <source>
        <strain evidence="1">JCA_2017</strain>
    </source>
</reference>
<evidence type="ECO:0000313" key="2">
    <source>
        <dbReference type="Proteomes" id="UP000257109"/>
    </source>
</evidence>
<dbReference type="EMBL" id="QJKJ01003581">
    <property type="protein sequence ID" value="RDX97736.1"/>
    <property type="molecule type" value="Genomic_DNA"/>
</dbReference>
<name>A0A371H4Y2_MUCPR</name>
<proteinExistence type="predicted"/>
<gene>
    <name evidence="1" type="ORF">CR513_19489</name>
</gene>
<dbReference type="AlphaFoldDB" id="A0A371H4Y2"/>